<dbReference type="EMBL" id="ASPP01002699">
    <property type="protein sequence ID" value="ETO34289.1"/>
    <property type="molecule type" value="Genomic_DNA"/>
</dbReference>
<evidence type="ECO:0000259" key="3">
    <source>
        <dbReference type="PROSITE" id="PS50089"/>
    </source>
</evidence>
<evidence type="ECO:0000256" key="1">
    <source>
        <dbReference type="PROSITE-ProRule" id="PRU00175"/>
    </source>
</evidence>
<dbReference type="Proteomes" id="UP000023152">
    <property type="component" value="Unassembled WGS sequence"/>
</dbReference>
<keyword evidence="1" id="KW-0862">Zinc</keyword>
<dbReference type="AlphaFoldDB" id="X6P888"/>
<reference evidence="4 5" key="1">
    <citation type="journal article" date="2013" name="Curr. Biol.">
        <title>The Genome of the Foraminiferan Reticulomyxa filosa.</title>
        <authorList>
            <person name="Glockner G."/>
            <person name="Hulsmann N."/>
            <person name="Schleicher M."/>
            <person name="Noegel A.A."/>
            <person name="Eichinger L."/>
            <person name="Gallinger C."/>
            <person name="Pawlowski J."/>
            <person name="Sierra R."/>
            <person name="Euteneuer U."/>
            <person name="Pillet L."/>
            <person name="Moustafa A."/>
            <person name="Platzer M."/>
            <person name="Groth M."/>
            <person name="Szafranski K."/>
            <person name="Schliwa M."/>
        </authorList>
    </citation>
    <scope>NUCLEOTIDE SEQUENCE [LARGE SCALE GENOMIC DNA]</scope>
</reference>
<organism evidence="4 5">
    <name type="scientific">Reticulomyxa filosa</name>
    <dbReference type="NCBI Taxonomy" id="46433"/>
    <lineage>
        <taxon>Eukaryota</taxon>
        <taxon>Sar</taxon>
        <taxon>Rhizaria</taxon>
        <taxon>Retaria</taxon>
        <taxon>Foraminifera</taxon>
        <taxon>Monothalamids</taxon>
        <taxon>Reticulomyxidae</taxon>
        <taxon>Reticulomyxa</taxon>
    </lineage>
</organism>
<dbReference type="InterPro" id="IPR013083">
    <property type="entry name" value="Znf_RING/FYVE/PHD"/>
</dbReference>
<keyword evidence="1" id="KW-0863">Zinc-finger</keyword>
<dbReference type="SUPFAM" id="SSF57850">
    <property type="entry name" value="RING/U-box"/>
    <property type="match status" value="1"/>
</dbReference>
<proteinExistence type="predicted"/>
<gene>
    <name evidence="4" type="ORF">RFI_02796</name>
</gene>
<feature type="domain" description="RING-type" evidence="3">
    <location>
        <begin position="251"/>
        <end position="297"/>
    </location>
</feature>
<evidence type="ECO:0000313" key="4">
    <source>
        <dbReference type="EMBL" id="ETO34289.1"/>
    </source>
</evidence>
<dbReference type="PROSITE" id="PS50089">
    <property type="entry name" value="ZF_RING_2"/>
    <property type="match status" value="1"/>
</dbReference>
<keyword evidence="5" id="KW-1185">Reference proteome</keyword>
<sequence>MSEEKGESEKNVGSGKAKRSSNETTVAQMNEIEKWLLENNLPTFLEKFLKTQNINSLGDIYTLEQERIDAIVKLLPQYPVTNQLKKSLYRSSDRVIMDEIESIYSKWRLATEENKQLKKFKDLLIQQVGERNSVIKKLQEQNAKLTKDVLQATLALTQVQLDLARQGVMIDLGQNALNLSALSAPSQGAQSDANAADADADAEAEAEVNAVHPNASAGETQVDEDDTANDNVNANASANNDNDNTGEMKQCDLCEIEYDQTICVSDTCRHVLCVNCCTNSVTGDISNNQQPQCPVCQNAGNHTSIAASSQLWRKFIDADVWALFQQLSDNPV</sequence>
<protein>
    <recommendedName>
        <fullName evidence="3">RING-type domain-containing protein</fullName>
    </recommendedName>
</protein>
<evidence type="ECO:0000256" key="2">
    <source>
        <dbReference type="SAM" id="MobiDB-lite"/>
    </source>
</evidence>
<keyword evidence="1" id="KW-0479">Metal-binding</keyword>
<dbReference type="InterPro" id="IPR001841">
    <property type="entry name" value="Znf_RING"/>
</dbReference>
<feature type="region of interest" description="Disordered" evidence="2">
    <location>
        <begin position="1"/>
        <end position="24"/>
    </location>
</feature>
<feature type="compositionally biased region" description="Basic and acidic residues" evidence="2">
    <location>
        <begin position="1"/>
        <end position="10"/>
    </location>
</feature>
<dbReference type="GO" id="GO:0008270">
    <property type="term" value="F:zinc ion binding"/>
    <property type="evidence" value="ECO:0007669"/>
    <property type="project" value="UniProtKB-KW"/>
</dbReference>
<feature type="region of interest" description="Disordered" evidence="2">
    <location>
        <begin position="187"/>
        <end position="244"/>
    </location>
</feature>
<feature type="compositionally biased region" description="Low complexity" evidence="2">
    <location>
        <begin position="229"/>
        <end position="243"/>
    </location>
</feature>
<comment type="caution">
    <text evidence="4">The sequence shown here is derived from an EMBL/GenBank/DDBJ whole genome shotgun (WGS) entry which is preliminary data.</text>
</comment>
<dbReference type="Gene3D" id="3.30.40.10">
    <property type="entry name" value="Zinc/RING finger domain, C3HC4 (zinc finger)"/>
    <property type="match status" value="1"/>
</dbReference>
<name>X6P888_RETFI</name>
<accession>X6P888</accession>
<evidence type="ECO:0000313" key="5">
    <source>
        <dbReference type="Proteomes" id="UP000023152"/>
    </source>
</evidence>